<dbReference type="EMBL" id="LR796849">
    <property type="protein sequence ID" value="CAB4169844.1"/>
    <property type="molecule type" value="Genomic_DNA"/>
</dbReference>
<name>A0A6J5PQL9_9CAUD</name>
<gene>
    <name evidence="2" type="ORF">UFOVP1087_34</name>
    <name evidence="3" type="ORF">UFOVP1534_11</name>
    <name evidence="1" type="ORF">UFOVP910_4</name>
</gene>
<organism evidence="1">
    <name type="scientific">uncultured Caudovirales phage</name>
    <dbReference type="NCBI Taxonomy" id="2100421"/>
    <lineage>
        <taxon>Viruses</taxon>
        <taxon>Duplodnaviria</taxon>
        <taxon>Heunggongvirae</taxon>
        <taxon>Uroviricota</taxon>
        <taxon>Caudoviricetes</taxon>
        <taxon>Peduoviridae</taxon>
        <taxon>Maltschvirus</taxon>
        <taxon>Maltschvirus maltsch</taxon>
    </lineage>
</organism>
<evidence type="ECO:0000313" key="1">
    <source>
        <dbReference type="EMBL" id="CAB4169844.1"/>
    </source>
</evidence>
<evidence type="ECO:0000313" key="3">
    <source>
        <dbReference type="EMBL" id="CAB5228190.1"/>
    </source>
</evidence>
<reference evidence="1" key="1">
    <citation type="submission" date="2020-05" db="EMBL/GenBank/DDBJ databases">
        <authorList>
            <person name="Chiriac C."/>
            <person name="Salcher M."/>
            <person name="Ghai R."/>
            <person name="Kavagutti S V."/>
        </authorList>
    </citation>
    <scope>NUCLEOTIDE SEQUENCE</scope>
</reference>
<sequence>MDPLKIITNQTVSVSGTSAAVTNAFGNGTTIIRLVSTTDCYLKFGATPTAVTTDMLLPANVVEYFGATPGVKIAAIQRSAAGVLYVTEMTK</sequence>
<accession>A0A6J5PQL9</accession>
<evidence type="ECO:0000313" key="2">
    <source>
        <dbReference type="EMBL" id="CAB4183004.1"/>
    </source>
</evidence>
<dbReference type="EMBL" id="LR797040">
    <property type="protein sequence ID" value="CAB4183004.1"/>
    <property type="molecule type" value="Genomic_DNA"/>
</dbReference>
<proteinExistence type="predicted"/>
<protein>
    <submittedName>
        <fullName evidence="1">Uncharacterized protein</fullName>
    </submittedName>
</protein>
<dbReference type="EMBL" id="LR798386">
    <property type="protein sequence ID" value="CAB5228190.1"/>
    <property type="molecule type" value="Genomic_DNA"/>
</dbReference>